<dbReference type="InterPro" id="IPR003782">
    <property type="entry name" value="SCO1/SenC"/>
</dbReference>
<dbReference type="PROSITE" id="PS51257">
    <property type="entry name" value="PROKAR_LIPOPROTEIN"/>
    <property type="match status" value="1"/>
</dbReference>
<feature type="binding site" evidence="2">
    <location>
        <position position="94"/>
    </location>
    <ligand>
        <name>Cu cation</name>
        <dbReference type="ChEBI" id="CHEBI:23378"/>
    </ligand>
</feature>
<evidence type="ECO:0000256" key="3">
    <source>
        <dbReference type="PIRSR" id="PIRSR603782-2"/>
    </source>
</evidence>
<keyword evidence="2" id="KW-0479">Metal-binding</keyword>
<dbReference type="Gene3D" id="3.40.30.10">
    <property type="entry name" value="Glutaredoxin"/>
    <property type="match status" value="1"/>
</dbReference>
<dbReference type="PANTHER" id="PTHR12151">
    <property type="entry name" value="ELECTRON TRANSPORT PROTIN SCO1/SENC FAMILY MEMBER"/>
    <property type="match status" value="1"/>
</dbReference>
<dbReference type="EMBL" id="VOSB01000002">
    <property type="protein sequence ID" value="TXE20035.1"/>
    <property type="molecule type" value="Genomic_DNA"/>
</dbReference>
<dbReference type="Pfam" id="PF02630">
    <property type="entry name" value="SCO1-SenC"/>
    <property type="match status" value="1"/>
</dbReference>
<evidence type="ECO:0000256" key="1">
    <source>
        <dbReference type="ARBA" id="ARBA00010996"/>
    </source>
</evidence>
<feature type="disulfide bond" description="Redox-active" evidence="3">
    <location>
        <begin position="94"/>
        <end position="98"/>
    </location>
</feature>
<dbReference type="RefSeq" id="WP_147230938.1">
    <property type="nucleotide sequence ID" value="NZ_VOSB01000002.1"/>
</dbReference>
<feature type="binding site" evidence="2">
    <location>
        <position position="98"/>
    </location>
    <ligand>
        <name>Cu cation</name>
        <dbReference type="ChEBI" id="CHEBI:23378"/>
    </ligand>
</feature>
<dbReference type="OrthoDB" id="9811998at2"/>
<dbReference type="InterPro" id="IPR036249">
    <property type="entry name" value="Thioredoxin-like_sf"/>
</dbReference>
<organism evidence="4 5">
    <name type="scientific">Psychroserpens burtonensis</name>
    <dbReference type="NCBI Taxonomy" id="49278"/>
    <lineage>
        <taxon>Bacteria</taxon>
        <taxon>Pseudomonadati</taxon>
        <taxon>Bacteroidota</taxon>
        <taxon>Flavobacteriia</taxon>
        <taxon>Flavobacteriales</taxon>
        <taxon>Flavobacteriaceae</taxon>
        <taxon>Psychroserpens</taxon>
    </lineage>
</organism>
<keyword evidence="3" id="KW-1015">Disulfide bond</keyword>
<dbReference type="STRING" id="1123037.GCA_000425305_00462"/>
<dbReference type="SUPFAM" id="SSF52833">
    <property type="entry name" value="Thioredoxin-like"/>
    <property type="match status" value="1"/>
</dbReference>
<dbReference type="Proteomes" id="UP000321938">
    <property type="component" value="Unassembled WGS sequence"/>
</dbReference>
<keyword evidence="5" id="KW-1185">Reference proteome</keyword>
<comment type="caution">
    <text evidence="4">The sequence shown here is derived from an EMBL/GenBank/DDBJ whole genome shotgun (WGS) entry which is preliminary data.</text>
</comment>
<dbReference type="PANTHER" id="PTHR12151:SF25">
    <property type="entry name" value="LINALOOL DEHYDRATASE_ISOMERASE DOMAIN-CONTAINING PROTEIN"/>
    <property type="match status" value="1"/>
</dbReference>
<keyword evidence="2" id="KW-0186">Copper</keyword>
<evidence type="ECO:0000256" key="2">
    <source>
        <dbReference type="PIRSR" id="PIRSR603782-1"/>
    </source>
</evidence>
<reference evidence="4 5" key="1">
    <citation type="submission" date="2019-08" db="EMBL/GenBank/DDBJ databases">
        <title>Genome of Psychroserpens burtonensis ACAM 167.</title>
        <authorList>
            <person name="Bowman J.P."/>
        </authorList>
    </citation>
    <scope>NUCLEOTIDE SEQUENCE [LARGE SCALE GENOMIC DNA]</scope>
    <source>
        <strain evidence="4 5">ACAM 167</strain>
    </source>
</reference>
<dbReference type="AlphaFoldDB" id="A0A5C7BFR1"/>
<dbReference type="CDD" id="cd02968">
    <property type="entry name" value="SCO"/>
    <property type="match status" value="1"/>
</dbReference>
<sequence length="224" mass="25705">MKLYKINSIFSCLLFFTIVGCKETKTQEKTSRVDALPYYAEATFTPNWLDGDDENLKSFHTIPSFNLTNQLGETVSEKTFENKIYVADFFFTTCSGICPKMTANMKVLQDEFLDDDEILLLSHSVTPETDSVPTLKQYAENKGIINSKWHLVTGDRKQIYDLGRQSYFAEEDLGLDKTDEDFLHTENFVLIDQNRHIRGIYNGLNKTAVQQLIADVKTLKKEID</sequence>
<comment type="similarity">
    <text evidence="1">Belongs to the SCO1/2 family.</text>
</comment>
<feature type="binding site" evidence="2">
    <location>
        <position position="184"/>
    </location>
    <ligand>
        <name>Cu cation</name>
        <dbReference type="ChEBI" id="CHEBI:23378"/>
    </ligand>
</feature>
<dbReference type="GO" id="GO:0046872">
    <property type="term" value="F:metal ion binding"/>
    <property type="evidence" value="ECO:0007669"/>
    <property type="project" value="UniProtKB-KW"/>
</dbReference>
<accession>A0A5C7BFR1</accession>
<proteinExistence type="inferred from homology"/>
<evidence type="ECO:0000313" key="5">
    <source>
        <dbReference type="Proteomes" id="UP000321938"/>
    </source>
</evidence>
<gene>
    <name evidence="4" type="ORF">ES692_01885</name>
</gene>
<protein>
    <submittedName>
        <fullName evidence="4">SCO family protein</fullName>
    </submittedName>
</protein>
<evidence type="ECO:0000313" key="4">
    <source>
        <dbReference type="EMBL" id="TXE20035.1"/>
    </source>
</evidence>
<name>A0A5C7BFR1_9FLAO</name>